<feature type="non-terminal residue" evidence="1">
    <location>
        <position position="1"/>
    </location>
</feature>
<reference evidence="1" key="1">
    <citation type="submission" date="2023-10" db="EMBL/GenBank/DDBJ databases">
        <authorList>
            <person name="Chen Y."/>
            <person name="Shah S."/>
            <person name="Dougan E. K."/>
            <person name="Thang M."/>
            <person name="Chan C."/>
        </authorList>
    </citation>
    <scope>NUCLEOTIDE SEQUENCE [LARGE SCALE GENOMIC DNA]</scope>
</reference>
<accession>A0ABN9T0E9</accession>
<dbReference type="Proteomes" id="UP001189429">
    <property type="component" value="Unassembled WGS sequence"/>
</dbReference>
<evidence type="ECO:0000313" key="1">
    <source>
        <dbReference type="EMBL" id="CAK0838398.1"/>
    </source>
</evidence>
<sequence>EPTELMTSLPGLAGDLAEQLLTGFVSGQPRPERHCIVKIVGGLVRLRDEGRLCELAEAAGGPLPLGPDPFEASRELLNDGERCWGDVSGGWLNPVVVQEARKCEVGWLRRQEVREKRPLQERRGIAGTNPIKVLWIDANKGDDERPDYRSRIVVREKRGEGEEAPALPSALLFFAMPPLGAVKIHGARSVCMELPEQEQDGIHCGSLAKSSRGIQDESAIWQRDCAWVLQSDGHVAGRARPALFYNSRGDCRSLVRRDDFCALGDNAALDQIEKTFRSKSDLRATGNFRLGTGEEQGVIFLIRVLRVTGSPGDERFEIEADLRRAEMIANELGLGGCSTKSLDTPGENECYAVSVGACAGLEIKGVLDDWNVLSTVG</sequence>
<organism evidence="1 2">
    <name type="scientific">Prorocentrum cordatum</name>
    <dbReference type="NCBI Taxonomy" id="2364126"/>
    <lineage>
        <taxon>Eukaryota</taxon>
        <taxon>Sar</taxon>
        <taxon>Alveolata</taxon>
        <taxon>Dinophyceae</taxon>
        <taxon>Prorocentrales</taxon>
        <taxon>Prorocentraceae</taxon>
        <taxon>Prorocentrum</taxon>
    </lineage>
</organism>
<evidence type="ECO:0008006" key="3">
    <source>
        <dbReference type="Google" id="ProtNLM"/>
    </source>
</evidence>
<gene>
    <name evidence="1" type="ORF">PCOR1329_LOCUS34352</name>
</gene>
<feature type="non-terminal residue" evidence="1">
    <location>
        <position position="377"/>
    </location>
</feature>
<dbReference type="EMBL" id="CAUYUJ010014220">
    <property type="protein sequence ID" value="CAK0838398.1"/>
    <property type="molecule type" value="Genomic_DNA"/>
</dbReference>
<protein>
    <recommendedName>
        <fullName evidence="3">Inositol-pentakisphosphate 2-kinase</fullName>
    </recommendedName>
</protein>
<evidence type="ECO:0000313" key="2">
    <source>
        <dbReference type="Proteomes" id="UP001189429"/>
    </source>
</evidence>
<comment type="caution">
    <text evidence="1">The sequence shown here is derived from an EMBL/GenBank/DDBJ whole genome shotgun (WGS) entry which is preliminary data.</text>
</comment>
<proteinExistence type="predicted"/>
<keyword evidence="2" id="KW-1185">Reference proteome</keyword>
<name>A0ABN9T0E9_9DINO</name>